<evidence type="ECO:0000313" key="3">
    <source>
        <dbReference type="Proteomes" id="UP000027920"/>
    </source>
</evidence>
<keyword evidence="3" id="KW-1185">Reference proteome</keyword>
<evidence type="ECO:0000256" key="1">
    <source>
        <dbReference type="SAM" id="MobiDB-lite"/>
    </source>
</evidence>
<gene>
    <name evidence="2" type="ORF">A1O9_05341</name>
</gene>
<comment type="caution">
    <text evidence="2">The sequence shown here is derived from an EMBL/GenBank/DDBJ whole genome shotgun (WGS) entry which is preliminary data.</text>
</comment>
<dbReference type="AlphaFoldDB" id="A0A072PBE6"/>
<dbReference type="OrthoDB" id="4158087at2759"/>
<dbReference type="VEuPathDB" id="FungiDB:A1O9_05341"/>
<dbReference type="PANTHER" id="PTHR37540:SF9">
    <property type="entry name" value="ZN(2)-C6 FUNGAL-TYPE DOMAIN-CONTAINING PROTEIN"/>
    <property type="match status" value="1"/>
</dbReference>
<dbReference type="PANTHER" id="PTHR37540">
    <property type="entry name" value="TRANSCRIPTION FACTOR (ACR-2), PUTATIVE-RELATED-RELATED"/>
    <property type="match status" value="1"/>
</dbReference>
<evidence type="ECO:0000313" key="2">
    <source>
        <dbReference type="EMBL" id="KEF57424.1"/>
    </source>
</evidence>
<sequence>MAILEETRKSLAKAKAIPRKVDRSAHASNRELLAAGIAFIFTDGNGKVEPAKRKLIRRHVMMGRNRGKPRSVKALERPALRNPKDSSQHEDGVPGLVIRMHHFMIPDKVGSDLSFTQFAATVEPVLIHDILKFAFTAKKIMYPLESCIVFHRKTKIDTAWFELLTSDAAYVHAAVFASQAYILISSAQKTPVAARRAMEHHSAALRLLRERLSVPNSGDKVSDATILVVLYLALHAHFTNDYDTAKHHMEGLRKIADMRGGLVAFGYNTKLVMELLNGTEPYFFNDPFSEPPMPYDLAPLTVEAPDTSAANYWNPTRLGINSELAEAWDFLTRFCSIINAAAENKRQLGKETLLNAMASSMYRLLHMKYFDPTSIDEAIRLGLLAFSSHIFLTWQGIRLPHPYLPNTYRTCLLNLKLPGTFPPQILLWLLIVGSFSVFTSSDAAWLAPWVRANIELCEASTWTEVRGQLKTFPWIDILHDKPVQAIYESAI</sequence>
<organism evidence="2 3">
    <name type="scientific">Exophiala aquamarina CBS 119918</name>
    <dbReference type="NCBI Taxonomy" id="1182545"/>
    <lineage>
        <taxon>Eukaryota</taxon>
        <taxon>Fungi</taxon>
        <taxon>Dikarya</taxon>
        <taxon>Ascomycota</taxon>
        <taxon>Pezizomycotina</taxon>
        <taxon>Eurotiomycetes</taxon>
        <taxon>Chaetothyriomycetidae</taxon>
        <taxon>Chaetothyriales</taxon>
        <taxon>Herpotrichiellaceae</taxon>
        <taxon>Exophiala</taxon>
    </lineage>
</organism>
<name>A0A072PBE6_9EURO</name>
<dbReference type="STRING" id="1182545.A0A072PBE6"/>
<dbReference type="RefSeq" id="XP_013260014.1">
    <property type="nucleotide sequence ID" value="XM_013404560.1"/>
</dbReference>
<reference evidence="2 3" key="1">
    <citation type="submission" date="2013-03" db="EMBL/GenBank/DDBJ databases">
        <title>The Genome Sequence of Exophiala aquamarina CBS 119918.</title>
        <authorList>
            <consortium name="The Broad Institute Genomics Platform"/>
            <person name="Cuomo C."/>
            <person name="de Hoog S."/>
            <person name="Gorbushina A."/>
            <person name="Walker B."/>
            <person name="Young S.K."/>
            <person name="Zeng Q."/>
            <person name="Gargeya S."/>
            <person name="Fitzgerald M."/>
            <person name="Haas B."/>
            <person name="Abouelleil A."/>
            <person name="Allen A.W."/>
            <person name="Alvarado L."/>
            <person name="Arachchi H.M."/>
            <person name="Berlin A.M."/>
            <person name="Chapman S.B."/>
            <person name="Gainer-Dewar J."/>
            <person name="Goldberg J."/>
            <person name="Griggs A."/>
            <person name="Gujja S."/>
            <person name="Hansen M."/>
            <person name="Howarth C."/>
            <person name="Imamovic A."/>
            <person name="Ireland A."/>
            <person name="Larimer J."/>
            <person name="McCowan C."/>
            <person name="Murphy C."/>
            <person name="Pearson M."/>
            <person name="Poon T.W."/>
            <person name="Priest M."/>
            <person name="Roberts A."/>
            <person name="Saif S."/>
            <person name="Shea T."/>
            <person name="Sisk P."/>
            <person name="Sykes S."/>
            <person name="Wortman J."/>
            <person name="Nusbaum C."/>
            <person name="Birren B."/>
        </authorList>
    </citation>
    <scope>NUCLEOTIDE SEQUENCE [LARGE SCALE GENOMIC DNA]</scope>
    <source>
        <strain evidence="2 3">CBS 119918</strain>
    </source>
</reference>
<dbReference type="HOGENOM" id="CLU_023254_0_2_1"/>
<feature type="region of interest" description="Disordered" evidence="1">
    <location>
        <begin position="65"/>
        <end position="91"/>
    </location>
</feature>
<accession>A0A072PBE6</accession>
<dbReference type="GeneID" id="25280267"/>
<dbReference type="EMBL" id="AMGV01000004">
    <property type="protein sequence ID" value="KEF57424.1"/>
    <property type="molecule type" value="Genomic_DNA"/>
</dbReference>
<feature type="compositionally biased region" description="Basic and acidic residues" evidence="1">
    <location>
        <begin position="73"/>
        <end position="91"/>
    </location>
</feature>
<dbReference type="Proteomes" id="UP000027920">
    <property type="component" value="Unassembled WGS sequence"/>
</dbReference>
<protein>
    <submittedName>
        <fullName evidence="2">Uncharacterized protein</fullName>
    </submittedName>
</protein>
<proteinExistence type="predicted"/>